<sequence length="117" mass="12891">MEIKVEKQLREMQKIFAEQVSQVYVHSAVKVEAPAETSSICFRAVCLACLYFAIWGKSIPVLLGVIENFGLTYESFSEIPSGECSVEEGDLESEGSRFRGASRSFCIILKLASEADG</sequence>
<organism evidence="1 2">
    <name type="scientific">Glossina pallidipes</name>
    <name type="common">Tsetse fly</name>
    <dbReference type="NCBI Taxonomy" id="7398"/>
    <lineage>
        <taxon>Eukaryota</taxon>
        <taxon>Metazoa</taxon>
        <taxon>Ecdysozoa</taxon>
        <taxon>Arthropoda</taxon>
        <taxon>Hexapoda</taxon>
        <taxon>Insecta</taxon>
        <taxon>Pterygota</taxon>
        <taxon>Neoptera</taxon>
        <taxon>Endopterygota</taxon>
        <taxon>Diptera</taxon>
        <taxon>Brachycera</taxon>
        <taxon>Muscomorpha</taxon>
        <taxon>Hippoboscoidea</taxon>
        <taxon>Glossinidae</taxon>
        <taxon>Glossina</taxon>
    </lineage>
</organism>
<name>A0A1B0ACA8_GLOPL</name>
<protein>
    <submittedName>
        <fullName evidence="1">Uncharacterized protein</fullName>
    </submittedName>
</protein>
<evidence type="ECO:0000313" key="2">
    <source>
        <dbReference type="Proteomes" id="UP000092445"/>
    </source>
</evidence>
<dbReference type="AlphaFoldDB" id="A0A1B0ACA8"/>
<dbReference type="EnsemblMetazoa" id="GPAI040965-RA">
    <property type="protein sequence ID" value="GPAI040965-PA"/>
    <property type="gene ID" value="GPAI040965"/>
</dbReference>
<proteinExistence type="predicted"/>
<reference evidence="1" key="2">
    <citation type="submission" date="2020-05" db="UniProtKB">
        <authorList>
            <consortium name="EnsemblMetazoa"/>
        </authorList>
    </citation>
    <scope>IDENTIFICATION</scope>
    <source>
        <strain evidence="1">IAEA</strain>
    </source>
</reference>
<dbReference type="VEuPathDB" id="VectorBase:GPAI040965"/>
<accession>A0A1B0ACA8</accession>
<reference evidence="2" key="1">
    <citation type="submission" date="2014-03" db="EMBL/GenBank/DDBJ databases">
        <authorList>
            <person name="Aksoy S."/>
            <person name="Warren W."/>
            <person name="Wilson R.K."/>
        </authorList>
    </citation>
    <scope>NUCLEOTIDE SEQUENCE [LARGE SCALE GENOMIC DNA]</scope>
    <source>
        <strain evidence="2">IAEA</strain>
    </source>
</reference>
<evidence type="ECO:0000313" key="1">
    <source>
        <dbReference type="EnsemblMetazoa" id="GPAI040965-PA"/>
    </source>
</evidence>
<keyword evidence="2" id="KW-1185">Reference proteome</keyword>
<dbReference type="Proteomes" id="UP000092445">
    <property type="component" value="Unassembled WGS sequence"/>
</dbReference>